<feature type="chain" id="PRO_5037309021" evidence="1">
    <location>
        <begin position="26"/>
        <end position="178"/>
    </location>
</feature>
<evidence type="ECO:0000256" key="1">
    <source>
        <dbReference type="SAM" id="SignalP"/>
    </source>
</evidence>
<dbReference type="EMBL" id="WWEO01000036">
    <property type="protein sequence ID" value="NCD68228.1"/>
    <property type="molecule type" value="Genomic_DNA"/>
</dbReference>
<organism evidence="2 3">
    <name type="scientific">Mucilaginibacter agri</name>
    <dbReference type="NCBI Taxonomy" id="2695265"/>
    <lineage>
        <taxon>Bacteria</taxon>
        <taxon>Pseudomonadati</taxon>
        <taxon>Bacteroidota</taxon>
        <taxon>Sphingobacteriia</taxon>
        <taxon>Sphingobacteriales</taxon>
        <taxon>Sphingobacteriaceae</taxon>
        <taxon>Mucilaginibacter</taxon>
    </lineage>
</organism>
<dbReference type="Proteomes" id="UP000638732">
    <property type="component" value="Unassembled WGS sequence"/>
</dbReference>
<evidence type="ECO:0000313" key="3">
    <source>
        <dbReference type="Proteomes" id="UP000638732"/>
    </source>
</evidence>
<reference evidence="2" key="1">
    <citation type="submission" date="2020-01" db="EMBL/GenBank/DDBJ databases">
        <authorList>
            <person name="Seo Y.L."/>
        </authorList>
    </citation>
    <scope>NUCLEOTIDE SEQUENCE</scope>
    <source>
        <strain evidence="2">R11</strain>
    </source>
</reference>
<reference evidence="2" key="2">
    <citation type="submission" date="2020-10" db="EMBL/GenBank/DDBJ databases">
        <title>Mucilaginibacter sp. nov., isolated from soil.</title>
        <authorList>
            <person name="Jeon C.O."/>
        </authorList>
    </citation>
    <scope>NUCLEOTIDE SEQUENCE</scope>
    <source>
        <strain evidence="2">R11</strain>
    </source>
</reference>
<name>A0A966DQQ1_9SPHI</name>
<keyword evidence="3" id="KW-1185">Reference proteome</keyword>
<gene>
    <name evidence="2" type="ORF">GSY63_02525</name>
</gene>
<protein>
    <submittedName>
        <fullName evidence="2">DUF2911 domain-containing protein</fullName>
    </submittedName>
</protein>
<proteinExistence type="predicted"/>
<comment type="caution">
    <text evidence="2">The sequence shown here is derived from an EMBL/GenBank/DDBJ whole genome shotgun (WGS) entry which is preliminary data.</text>
</comment>
<evidence type="ECO:0000313" key="2">
    <source>
        <dbReference type="EMBL" id="NCD68228.1"/>
    </source>
</evidence>
<sequence length="178" mass="19381">MKSLLLKKSFLLSLFSMMMSLTIMAQDQPAKPSPAETATGTINGANVTIAYSSPAVKGRKIWGGLVPYDKVWRAGANEATIFTTDKELTIQGKKLPAGKYSLYATPGEKEWKIIFNSQTGQWGINRDGSTTDDASKDVLVATVKPTKSSTMNERLVYKISNKGFALEWENVSVPVAAK</sequence>
<dbReference type="Pfam" id="PF11138">
    <property type="entry name" value="DUF2911"/>
    <property type="match status" value="1"/>
</dbReference>
<feature type="signal peptide" evidence="1">
    <location>
        <begin position="1"/>
        <end position="25"/>
    </location>
</feature>
<dbReference type="InterPro" id="IPR021314">
    <property type="entry name" value="DUF2911"/>
</dbReference>
<accession>A0A966DQQ1</accession>
<keyword evidence="1" id="KW-0732">Signal</keyword>
<dbReference type="RefSeq" id="WP_166584249.1">
    <property type="nucleotide sequence ID" value="NZ_WWEO01000036.1"/>
</dbReference>
<dbReference type="AlphaFoldDB" id="A0A966DQQ1"/>